<dbReference type="AlphaFoldDB" id="A0A1F8EZG4"/>
<keyword evidence="1" id="KW-0472">Membrane</keyword>
<organism evidence="2 3">
    <name type="scientific">Candidatus Yanofskybacteria bacterium RIFCSPHIGHO2_01_FULL_44_17</name>
    <dbReference type="NCBI Taxonomy" id="1802668"/>
    <lineage>
        <taxon>Bacteria</taxon>
        <taxon>Candidatus Yanofskyibacteriota</taxon>
    </lineage>
</organism>
<sequence>MLFGTTVVNVFMGIAIFLILKFLFSGNGAITLSTCKKISEYKELLASLHGMGSLLHHFLASIKKFLCNSRFMFAFVELTIEFKCSIVEWVIEQHLNIGIGQYFLTSAQ</sequence>
<dbReference type="EMBL" id="MGJI01000004">
    <property type="protein sequence ID" value="OGN05730.1"/>
    <property type="molecule type" value="Genomic_DNA"/>
</dbReference>
<accession>A0A1F8EZG4</accession>
<feature type="transmembrane region" description="Helical" evidence="1">
    <location>
        <begin position="6"/>
        <end position="24"/>
    </location>
</feature>
<reference evidence="2 3" key="1">
    <citation type="journal article" date="2016" name="Nat. Commun.">
        <title>Thousands of microbial genomes shed light on interconnected biogeochemical processes in an aquifer system.</title>
        <authorList>
            <person name="Anantharaman K."/>
            <person name="Brown C.T."/>
            <person name="Hug L.A."/>
            <person name="Sharon I."/>
            <person name="Castelle C.J."/>
            <person name="Probst A.J."/>
            <person name="Thomas B.C."/>
            <person name="Singh A."/>
            <person name="Wilkins M.J."/>
            <person name="Karaoz U."/>
            <person name="Brodie E.L."/>
            <person name="Williams K.H."/>
            <person name="Hubbard S.S."/>
            <person name="Banfield J.F."/>
        </authorList>
    </citation>
    <scope>NUCLEOTIDE SEQUENCE [LARGE SCALE GENOMIC DNA]</scope>
</reference>
<keyword evidence="1" id="KW-0812">Transmembrane</keyword>
<evidence type="ECO:0000256" key="1">
    <source>
        <dbReference type="SAM" id="Phobius"/>
    </source>
</evidence>
<evidence type="ECO:0000313" key="3">
    <source>
        <dbReference type="Proteomes" id="UP000177507"/>
    </source>
</evidence>
<dbReference type="Proteomes" id="UP000177507">
    <property type="component" value="Unassembled WGS sequence"/>
</dbReference>
<evidence type="ECO:0000313" key="2">
    <source>
        <dbReference type="EMBL" id="OGN05730.1"/>
    </source>
</evidence>
<keyword evidence="1" id="KW-1133">Transmembrane helix</keyword>
<name>A0A1F8EZG4_9BACT</name>
<comment type="caution">
    <text evidence="2">The sequence shown here is derived from an EMBL/GenBank/DDBJ whole genome shotgun (WGS) entry which is preliminary data.</text>
</comment>
<proteinExistence type="predicted"/>
<protein>
    <submittedName>
        <fullName evidence="2">Uncharacterized protein</fullName>
    </submittedName>
</protein>
<gene>
    <name evidence="2" type="ORF">A2831_03620</name>
</gene>